<dbReference type="KEGG" id="vaq:FIV01_17665"/>
<evidence type="ECO:0000259" key="2">
    <source>
        <dbReference type="Pfam" id="PF00472"/>
    </source>
</evidence>
<organism evidence="3 4">
    <name type="scientific">Vibrio aquimaris</name>
    <dbReference type="NCBI Taxonomy" id="2587862"/>
    <lineage>
        <taxon>Bacteria</taxon>
        <taxon>Pseudomonadati</taxon>
        <taxon>Pseudomonadota</taxon>
        <taxon>Gammaproteobacteria</taxon>
        <taxon>Vibrionales</taxon>
        <taxon>Vibrionaceae</taxon>
        <taxon>Vibrio</taxon>
    </lineage>
</organism>
<evidence type="ECO:0000256" key="1">
    <source>
        <dbReference type="SAM" id="MobiDB-lite"/>
    </source>
</evidence>
<keyword evidence="3" id="KW-0378">Hydrolase</keyword>
<dbReference type="GO" id="GO:0072344">
    <property type="term" value="P:rescue of stalled ribosome"/>
    <property type="evidence" value="ECO:0007669"/>
    <property type="project" value="TreeGrafter"/>
</dbReference>
<dbReference type="InterPro" id="IPR000352">
    <property type="entry name" value="Pep_chain_release_fac_I"/>
</dbReference>
<dbReference type="EMBL" id="CP045351">
    <property type="protein sequence ID" value="QFT28222.1"/>
    <property type="molecule type" value="Genomic_DNA"/>
</dbReference>
<dbReference type="EC" id="3.1.1.29" evidence="3"/>
<dbReference type="Proteomes" id="UP000326936">
    <property type="component" value="Plasmid pTHAF100_a"/>
</dbReference>
<evidence type="ECO:0000313" key="4">
    <source>
        <dbReference type="Proteomes" id="UP000326936"/>
    </source>
</evidence>
<protein>
    <submittedName>
        <fullName evidence="3">Peptidyl-tRNA hydrolase ArfB</fullName>
        <ecNumber evidence="3">3.1.1.29</ecNumber>
    </submittedName>
</protein>
<keyword evidence="4" id="KW-1185">Reference proteome</keyword>
<geneLocation type="plasmid" evidence="4">
    <name>pthaf100_a</name>
</geneLocation>
<dbReference type="PANTHER" id="PTHR47814:SF1">
    <property type="entry name" value="PEPTIDYL-TRNA HYDROLASE ARFB"/>
    <property type="match status" value="1"/>
</dbReference>
<accession>A0A5P9CRE6</accession>
<proteinExistence type="predicted"/>
<reference evidence="3 4" key="1">
    <citation type="submission" date="2019-10" db="EMBL/GenBank/DDBJ databases">
        <title>Complete genome sequence of Vibrio sp. strain THAF100, isolated from non-filtered water from the water column of tank 6 of a marine aquarium containing stony-coral fragments. Water maintained at 26 degree C.</title>
        <authorList>
            <person name="Ruckert C."/>
            <person name="Franco A."/>
            <person name="Kalinowski J."/>
            <person name="Glaeser S."/>
        </authorList>
    </citation>
    <scope>NUCLEOTIDE SEQUENCE [LARGE SCALE GENOMIC DNA]</scope>
    <source>
        <strain evidence="3 4">THAF100</strain>
        <plasmid evidence="4">pthaf100_a</plasmid>
    </source>
</reference>
<feature type="compositionally biased region" description="Basic residues" evidence="1">
    <location>
        <begin position="46"/>
        <end position="55"/>
    </location>
</feature>
<feature type="region of interest" description="Disordered" evidence="1">
    <location>
        <begin position="43"/>
        <end position="81"/>
    </location>
</feature>
<sequence>MALSDSRISKQGILTIKAQQFRTQEQNREDALERLAQIIRSAVQVQKKRRPKKPSRAANEKRLKSKNARSQTKSLRTRVSH</sequence>
<evidence type="ECO:0000313" key="3">
    <source>
        <dbReference type="EMBL" id="QFT28222.1"/>
    </source>
</evidence>
<keyword evidence="3" id="KW-0614">Plasmid</keyword>
<dbReference type="AlphaFoldDB" id="A0A5P9CRE6"/>
<gene>
    <name evidence="3" type="primary">arfB</name>
    <name evidence="3" type="ORF">FIV01_17665</name>
</gene>
<dbReference type="Pfam" id="PF00472">
    <property type="entry name" value="RF-1"/>
    <property type="match status" value="1"/>
</dbReference>
<dbReference type="GO" id="GO:0003747">
    <property type="term" value="F:translation release factor activity"/>
    <property type="evidence" value="ECO:0007669"/>
    <property type="project" value="InterPro"/>
</dbReference>
<dbReference type="Gene3D" id="3.30.160.20">
    <property type="match status" value="1"/>
</dbReference>
<feature type="domain" description="Prokaryotic-type class I peptide chain release factors" evidence="2">
    <location>
        <begin position="10"/>
        <end position="79"/>
    </location>
</feature>
<dbReference type="GO" id="GO:0043022">
    <property type="term" value="F:ribosome binding"/>
    <property type="evidence" value="ECO:0007669"/>
    <property type="project" value="TreeGrafter"/>
</dbReference>
<dbReference type="PANTHER" id="PTHR47814">
    <property type="entry name" value="PEPTIDYL-TRNA HYDROLASE ARFB"/>
    <property type="match status" value="1"/>
</dbReference>
<name>A0A5P9CRE6_9VIBR</name>
<dbReference type="GO" id="GO:0004045">
    <property type="term" value="F:peptidyl-tRNA hydrolase activity"/>
    <property type="evidence" value="ECO:0007669"/>
    <property type="project" value="UniProtKB-EC"/>
</dbReference>